<sequence>MPLVTLDVRNTVDAIQLREPGSLQLIDLDEPSPPDLGEALVRVHRVGLCGTDIAGYRGTMPYFSYPRIPGHELGVEVLAVAPDVHHIKPGDRCCIEPYINNPESFASKRGHGNCCNELQTLGVHIDGGLRPLFKLPARKLHESESLDYEQLALVEPLAIGCHAIDRAQPIVGEHLLVIGAGPIGLSVMEFARQEECRVTVLDHKPERLEFCREHLHVDYAVQAGEPEEVGQQLAEITSGNLFPIVVDATGNAESMSTALEYVGHTGKLVCVGITSGHLQFAYPLLHRPEMTIMASRNALPGDFARIIRLLEDDQLDITPWITHRVPFANLIGEFESLIAPDSGRIKAIVELDNIHSGDSSAEE</sequence>
<dbReference type="Proteomes" id="UP000006860">
    <property type="component" value="Chromosome"/>
</dbReference>
<dbReference type="PANTHER" id="PTHR43401:SF2">
    <property type="entry name" value="L-THREONINE 3-DEHYDROGENASE"/>
    <property type="match status" value="1"/>
</dbReference>
<dbReference type="eggNOG" id="COG1063">
    <property type="taxonomic scope" value="Bacteria"/>
</dbReference>
<accession>F0SHQ0</accession>
<dbReference type="EC" id="1.1.1.14" evidence="4"/>
<organism evidence="4 5">
    <name type="scientific">Rubinisphaera brasiliensis (strain ATCC 49424 / DSM 5305 / JCM 21570 / IAM 15109 / NBRC 103401 / IFAM 1448)</name>
    <name type="common">Planctomyces brasiliensis</name>
    <dbReference type="NCBI Taxonomy" id="756272"/>
    <lineage>
        <taxon>Bacteria</taxon>
        <taxon>Pseudomonadati</taxon>
        <taxon>Planctomycetota</taxon>
        <taxon>Planctomycetia</taxon>
        <taxon>Planctomycetales</taxon>
        <taxon>Planctomycetaceae</taxon>
        <taxon>Rubinisphaera</taxon>
    </lineage>
</organism>
<evidence type="ECO:0000259" key="2">
    <source>
        <dbReference type="Pfam" id="PF00107"/>
    </source>
</evidence>
<dbReference type="Gene3D" id="3.40.50.720">
    <property type="entry name" value="NAD(P)-binding Rossmann-like Domain"/>
    <property type="match status" value="1"/>
</dbReference>
<keyword evidence="1 4" id="KW-0560">Oxidoreductase</keyword>
<proteinExistence type="predicted"/>
<protein>
    <submittedName>
        <fullName evidence="4">L-iditol 2-dehydrogenase</fullName>
        <ecNumber evidence="4">1.1.1.14</ecNumber>
    </submittedName>
</protein>
<dbReference type="GO" id="GO:0003939">
    <property type="term" value="F:L-iditol 2-dehydrogenase (NAD+) activity"/>
    <property type="evidence" value="ECO:0007669"/>
    <property type="project" value="UniProtKB-EC"/>
</dbReference>
<dbReference type="CDD" id="cd08261">
    <property type="entry name" value="Zn_ADH7"/>
    <property type="match status" value="1"/>
</dbReference>
<evidence type="ECO:0000256" key="1">
    <source>
        <dbReference type="ARBA" id="ARBA00023002"/>
    </source>
</evidence>
<gene>
    <name evidence="4" type="ordered locus">Plabr_1921</name>
</gene>
<dbReference type="KEGG" id="pbs:Plabr_1921"/>
<dbReference type="EMBL" id="CP002546">
    <property type="protein sequence ID" value="ADY59530.1"/>
    <property type="molecule type" value="Genomic_DNA"/>
</dbReference>
<dbReference type="InterPro" id="IPR011032">
    <property type="entry name" value="GroES-like_sf"/>
</dbReference>
<dbReference type="PANTHER" id="PTHR43401">
    <property type="entry name" value="L-THREONINE 3-DEHYDROGENASE"/>
    <property type="match status" value="1"/>
</dbReference>
<keyword evidence="5" id="KW-1185">Reference proteome</keyword>
<name>F0SHQ0_RUBBR</name>
<dbReference type="Pfam" id="PF08240">
    <property type="entry name" value="ADH_N"/>
    <property type="match status" value="1"/>
</dbReference>
<dbReference type="SUPFAM" id="SSF50129">
    <property type="entry name" value="GroES-like"/>
    <property type="match status" value="1"/>
</dbReference>
<dbReference type="InterPro" id="IPR013149">
    <property type="entry name" value="ADH-like_C"/>
</dbReference>
<dbReference type="Gene3D" id="3.90.180.10">
    <property type="entry name" value="Medium-chain alcohol dehydrogenases, catalytic domain"/>
    <property type="match status" value="1"/>
</dbReference>
<dbReference type="InterPro" id="IPR050129">
    <property type="entry name" value="Zn_alcohol_dh"/>
</dbReference>
<dbReference type="InterPro" id="IPR013154">
    <property type="entry name" value="ADH-like_N"/>
</dbReference>
<dbReference type="InterPro" id="IPR036291">
    <property type="entry name" value="NAD(P)-bd_dom_sf"/>
</dbReference>
<reference evidence="5" key="1">
    <citation type="submission" date="2011-02" db="EMBL/GenBank/DDBJ databases">
        <title>The complete genome of Planctomyces brasiliensis DSM 5305.</title>
        <authorList>
            <person name="Lucas S."/>
            <person name="Copeland A."/>
            <person name="Lapidus A."/>
            <person name="Bruce D."/>
            <person name="Goodwin L."/>
            <person name="Pitluck S."/>
            <person name="Kyrpides N."/>
            <person name="Mavromatis K."/>
            <person name="Pagani I."/>
            <person name="Ivanova N."/>
            <person name="Ovchinnikova G."/>
            <person name="Lu M."/>
            <person name="Detter J.C."/>
            <person name="Han C."/>
            <person name="Land M."/>
            <person name="Hauser L."/>
            <person name="Markowitz V."/>
            <person name="Cheng J.-F."/>
            <person name="Hugenholtz P."/>
            <person name="Woyke T."/>
            <person name="Wu D."/>
            <person name="Tindall B."/>
            <person name="Pomrenke H.G."/>
            <person name="Brambilla E."/>
            <person name="Klenk H.-P."/>
            <person name="Eisen J.A."/>
        </authorList>
    </citation>
    <scope>NUCLEOTIDE SEQUENCE [LARGE SCALE GENOMIC DNA]</scope>
    <source>
        <strain evidence="5">ATCC 49424 / DSM 5305 / JCM 21570 / NBRC 103401 / IFAM 1448</strain>
    </source>
</reference>
<dbReference type="Pfam" id="PF00107">
    <property type="entry name" value="ADH_zinc_N"/>
    <property type="match status" value="1"/>
</dbReference>
<evidence type="ECO:0000313" key="4">
    <source>
        <dbReference type="EMBL" id="ADY59530.1"/>
    </source>
</evidence>
<feature type="domain" description="Alcohol dehydrogenase-like C-terminal" evidence="2">
    <location>
        <begin position="182"/>
        <end position="311"/>
    </location>
</feature>
<dbReference type="AlphaFoldDB" id="F0SHQ0"/>
<dbReference type="SUPFAM" id="SSF51735">
    <property type="entry name" value="NAD(P)-binding Rossmann-fold domains"/>
    <property type="match status" value="1"/>
</dbReference>
<feature type="domain" description="Alcohol dehydrogenase-like N-terminal" evidence="3">
    <location>
        <begin position="37"/>
        <end position="142"/>
    </location>
</feature>
<dbReference type="STRING" id="756272.Plabr_1921"/>
<evidence type="ECO:0000259" key="3">
    <source>
        <dbReference type="Pfam" id="PF08240"/>
    </source>
</evidence>
<dbReference type="RefSeq" id="WP_013628257.1">
    <property type="nucleotide sequence ID" value="NC_015174.1"/>
</dbReference>
<evidence type="ECO:0000313" key="5">
    <source>
        <dbReference type="Proteomes" id="UP000006860"/>
    </source>
</evidence>
<dbReference type="HOGENOM" id="CLU_026673_11_0_0"/>